<name>A0ABQ2SSM0_STREZ</name>
<gene>
    <name evidence="1" type="ORF">GCM10010285_17250</name>
</gene>
<evidence type="ECO:0000313" key="2">
    <source>
        <dbReference type="Proteomes" id="UP000597853"/>
    </source>
</evidence>
<sequence length="61" mass="6620">MVQKTGWKPPFVVMPEPSHCVTVLSLLATMTGEFPRDNRPPPAPGVVYGTTCPVHPTDPAY</sequence>
<dbReference type="Proteomes" id="UP000597853">
    <property type="component" value="Unassembled WGS sequence"/>
</dbReference>
<reference evidence="2" key="1">
    <citation type="journal article" date="2019" name="Int. J. Syst. Evol. Microbiol.">
        <title>The Global Catalogue of Microorganisms (GCM) 10K type strain sequencing project: providing services to taxonomists for standard genome sequencing and annotation.</title>
        <authorList>
            <consortium name="The Broad Institute Genomics Platform"/>
            <consortium name="The Broad Institute Genome Sequencing Center for Infectious Disease"/>
            <person name="Wu L."/>
            <person name="Ma J."/>
        </authorList>
    </citation>
    <scope>NUCLEOTIDE SEQUENCE [LARGE SCALE GENOMIC DNA]</scope>
    <source>
        <strain evidence="2">JCM 4416</strain>
    </source>
</reference>
<keyword evidence="2" id="KW-1185">Reference proteome</keyword>
<accession>A0ABQ2SSM0</accession>
<organism evidence="1 2">
    <name type="scientific">Streptomyces pseudogriseolus</name>
    <name type="common">Streptomyces gancidicus</name>
    <name type="synonym">Streptomyces rubiginosus</name>
    <dbReference type="NCBI Taxonomy" id="36817"/>
    <lineage>
        <taxon>Bacteria</taxon>
        <taxon>Bacillati</taxon>
        <taxon>Actinomycetota</taxon>
        <taxon>Actinomycetes</taxon>
        <taxon>Kitasatosporales</taxon>
        <taxon>Streptomycetaceae</taxon>
        <taxon>Streptomyces</taxon>
        <taxon>Streptomyces pseudogriseolus group</taxon>
    </lineage>
</organism>
<proteinExistence type="predicted"/>
<comment type="caution">
    <text evidence="1">The sequence shown here is derived from an EMBL/GenBank/DDBJ whole genome shotgun (WGS) entry which is preliminary data.</text>
</comment>
<dbReference type="EMBL" id="BMTX01000003">
    <property type="protein sequence ID" value="GGS38577.1"/>
    <property type="molecule type" value="Genomic_DNA"/>
</dbReference>
<evidence type="ECO:0000313" key="1">
    <source>
        <dbReference type="EMBL" id="GGS38577.1"/>
    </source>
</evidence>
<protein>
    <submittedName>
        <fullName evidence="1">Uncharacterized protein</fullName>
    </submittedName>
</protein>